<keyword evidence="3" id="KW-1185">Reference proteome</keyword>
<evidence type="ECO:0000313" key="3">
    <source>
        <dbReference type="Proteomes" id="UP000095280"/>
    </source>
</evidence>
<evidence type="ECO:0000259" key="2">
    <source>
        <dbReference type="PROSITE" id="PS50097"/>
    </source>
</evidence>
<dbReference type="InterPro" id="IPR011333">
    <property type="entry name" value="SKP1/BTB/POZ_sf"/>
</dbReference>
<dbReference type="SMART" id="SM00225">
    <property type="entry name" value="BTB"/>
    <property type="match status" value="1"/>
</dbReference>
<protein>
    <submittedName>
        <fullName evidence="4">BTB domain-containing protein</fullName>
    </submittedName>
</protein>
<organism evidence="3 4">
    <name type="scientific">Macrostomum lignano</name>
    <dbReference type="NCBI Taxonomy" id="282301"/>
    <lineage>
        <taxon>Eukaryota</taxon>
        <taxon>Metazoa</taxon>
        <taxon>Spiralia</taxon>
        <taxon>Lophotrochozoa</taxon>
        <taxon>Platyhelminthes</taxon>
        <taxon>Rhabditophora</taxon>
        <taxon>Macrostomorpha</taxon>
        <taxon>Macrostomida</taxon>
        <taxon>Macrostomidae</taxon>
        <taxon>Macrostomum</taxon>
    </lineage>
</organism>
<dbReference type="CDD" id="cd18186">
    <property type="entry name" value="BTB_POZ_ZBTB_KLHL-like"/>
    <property type="match status" value="1"/>
</dbReference>
<name>A0A1I8IPH4_9PLAT</name>
<sequence>DPMNAAASAAVTTGSSGGRSQDCLLPATSAAVTTGSSGGRSQDCLLPAASAAVTTGSSGGRSQDCLLPAACCSDHRLKRRTIAGLFAACHFGCTEDDRRTVCCLPLAAVTTGSSGGRSQDCLLPATSAAVTTGSSGGRSQDCLLPAACCSDHRLKRRTIAGLLSSEDDRCSRAVIRFREDLNEQWHKGITEAQGWGPQLGPVQKRAGGASLAGMETITSWAGIRLSSTWLPSASPWSRALQSRDRSGMIARGAAIVLRLSRWSLQQAAGSKQSCDRPPLEPVVTAAEVAGSKQSCDRPPLEPVVTAAEVAGSKQSCDRPPLEPAANSPAIVLRLSRWSLQQAAGSKQSCDRPPLEPVVTAAEAAGSKQSCDRPPLEPVVTAAEVAGSKQSCDRPPLEPLFTMKKVPTKLAPRSNFSMVGFSLLSHCCTAWAEFIGPSGLRPVAAATGCSGVSFSSPTPLPPQTPALLSSTAAAASACSACCLLPPTFFDDVRHQSAGIGAGGSLRASFASPAAAAGHSFQQFSAQPIPLGSQRLHNLLLLAAAFIGQPAQIAVGFLQLLGEPAELGITLVEQLRETRILRLLGAHLLTGRLQTSPGVGGQIGCPLLLQLLAQAVSRGAQLINRSLPLGHAHLQPIQIVHALLLHPGQLLAPGFHAGRFVLGGDQAGQLLVLNVQLVAPIAQAGQLRLRRGVGRTGRGLRTAVALHAVGPVVEAVRPGRLQRRINRGGIGEHDQGGVRPGGGGEQLRGERGVGCAGQVDSADVAPLAEVAHQGVNGDAAGQAGDQQGVAAVGRVHGSGGGWCAGMRANYQIKKAMSADQGRLSTTFLKPLQTQFYVPDDGRKCTPKRLIDFIVSPPASDDAEAREMRLVAEHLICHMYCTVEGQKRFFQLKVKPVLPLKACHLLLRFKYMSRDCGWKELTFHSKLSVLNKCDVSVFWVRKDLIQRDNTYRDRYQLMVDFDLVHSDWFPPENPYYVNKGTQVYKESASPKKLDSIPGTSEDCHHPESNLIIEVEGKLLYTLRDLLTAASPVFAKILQKDTFQSYSPGHEQFIQLPGKSATDVEELLRLLYPSTPHRLSLQQAPAMIILANEYQIEHIKQTAEDIIVEAFLASTDPVELPPTGKPAGPDMEKDLHRQQQRLCPMECYALARVYGCPRLERVSLCLLMDWSVERIERSQVFKRMDKEDRCALAMGRMRLMEVHGGKERQ</sequence>
<feature type="region of interest" description="Disordered" evidence="1">
    <location>
        <begin position="725"/>
        <end position="749"/>
    </location>
</feature>
<dbReference type="AlphaFoldDB" id="A0A1I8IPH4"/>
<dbReference type="Gene3D" id="3.30.710.10">
    <property type="entry name" value="Potassium Channel Kv1.1, Chain A"/>
    <property type="match status" value="1"/>
</dbReference>
<dbReference type="SUPFAM" id="SSF54695">
    <property type="entry name" value="POZ domain"/>
    <property type="match status" value="1"/>
</dbReference>
<evidence type="ECO:0000313" key="4">
    <source>
        <dbReference type="WBParaSite" id="maker-uti_cns_0014664-snap-gene-0.1-mRNA-1"/>
    </source>
</evidence>
<evidence type="ECO:0000256" key="1">
    <source>
        <dbReference type="SAM" id="MobiDB-lite"/>
    </source>
</evidence>
<dbReference type="Pfam" id="PF00651">
    <property type="entry name" value="BTB"/>
    <property type="match status" value="1"/>
</dbReference>
<dbReference type="Proteomes" id="UP000095280">
    <property type="component" value="Unplaced"/>
</dbReference>
<dbReference type="WBParaSite" id="maker-uti_cns_0014664-snap-gene-0.1-mRNA-1">
    <property type="protein sequence ID" value="maker-uti_cns_0014664-snap-gene-0.1-mRNA-1"/>
    <property type="gene ID" value="maker-uti_cns_0014664-snap-gene-0.1"/>
</dbReference>
<dbReference type="InterPro" id="IPR000210">
    <property type="entry name" value="BTB/POZ_dom"/>
</dbReference>
<reference evidence="4" key="1">
    <citation type="submission" date="2016-11" db="UniProtKB">
        <authorList>
            <consortium name="WormBaseParasite"/>
        </authorList>
    </citation>
    <scope>IDENTIFICATION</scope>
</reference>
<dbReference type="PROSITE" id="PS50097">
    <property type="entry name" value="BTB"/>
    <property type="match status" value="1"/>
</dbReference>
<feature type="domain" description="BTB" evidence="2">
    <location>
        <begin position="1005"/>
        <end position="1068"/>
    </location>
</feature>
<proteinExistence type="predicted"/>
<accession>A0A1I8IPH4</accession>